<feature type="domain" description="GST C-terminal" evidence="3">
    <location>
        <begin position="88"/>
        <end position="212"/>
    </location>
</feature>
<dbReference type="InterPro" id="IPR036249">
    <property type="entry name" value="Thioredoxin-like_sf"/>
</dbReference>
<evidence type="ECO:0000259" key="3">
    <source>
        <dbReference type="PROSITE" id="PS50405"/>
    </source>
</evidence>
<dbReference type="SUPFAM" id="SSF52833">
    <property type="entry name" value="Thioredoxin-like"/>
    <property type="match status" value="1"/>
</dbReference>
<gene>
    <name evidence="4" type="ORF">DWU99_02145</name>
</gene>
<dbReference type="EMBL" id="QRBF01000001">
    <property type="protein sequence ID" value="RDS86876.1"/>
    <property type="molecule type" value="Genomic_DNA"/>
</dbReference>
<dbReference type="InterPro" id="IPR004045">
    <property type="entry name" value="Glutathione_S-Trfase_N"/>
</dbReference>
<evidence type="ECO:0000256" key="1">
    <source>
        <dbReference type="RuleBase" id="RU003494"/>
    </source>
</evidence>
<feature type="domain" description="GST N-terminal" evidence="2">
    <location>
        <begin position="1"/>
        <end position="85"/>
    </location>
</feature>
<dbReference type="OrthoDB" id="9803562at2"/>
<dbReference type="Gene3D" id="1.20.1050.10">
    <property type="match status" value="1"/>
</dbReference>
<dbReference type="SFLD" id="SFLDG00358">
    <property type="entry name" value="Main_(cytGST)"/>
    <property type="match status" value="1"/>
</dbReference>
<dbReference type="Gene3D" id="3.40.30.10">
    <property type="entry name" value="Glutaredoxin"/>
    <property type="match status" value="1"/>
</dbReference>
<protein>
    <submittedName>
        <fullName evidence="4">Glutathione S-transferase family protein</fullName>
    </submittedName>
</protein>
<accession>A0A370XEN2</accession>
<dbReference type="PANTHER" id="PTHR44051:SF8">
    <property type="entry name" value="GLUTATHIONE S-TRANSFERASE GSTA"/>
    <property type="match status" value="1"/>
</dbReference>
<dbReference type="Pfam" id="PF00043">
    <property type="entry name" value="GST_C"/>
    <property type="match status" value="1"/>
</dbReference>
<comment type="caution">
    <text evidence="4">The sequence shown here is derived from an EMBL/GenBank/DDBJ whole genome shotgun (WGS) entry which is preliminary data.</text>
</comment>
<organism evidence="4 5">
    <name type="scientific">Dyella psychrodurans</name>
    <dbReference type="NCBI Taxonomy" id="1927960"/>
    <lineage>
        <taxon>Bacteria</taxon>
        <taxon>Pseudomonadati</taxon>
        <taxon>Pseudomonadota</taxon>
        <taxon>Gammaproteobacteria</taxon>
        <taxon>Lysobacterales</taxon>
        <taxon>Rhodanobacteraceae</taxon>
        <taxon>Dyella</taxon>
    </lineage>
</organism>
<dbReference type="InterPro" id="IPR036282">
    <property type="entry name" value="Glutathione-S-Trfase_C_sf"/>
</dbReference>
<dbReference type="GO" id="GO:0016740">
    <property type="term" value="F:transferase activity"/>
    <property type="evidence" value="ECO:0007669"/>
    <property type="project" value="UniProtKB-KW"/>
</dbReference>
<dbReference type="SFLD" id="SFLDG01150">
    <property type="entry name" value="Main.1:_Beta-like"/>
    <property type="match status" value="1"/>
</dbReference>
<reference evidence="4 5" key="1">
    <citation type="submission" date="2018-07" db="EMBL/GenBank/DDBJ databases">
        <title>Dyella monticola sp. nov. and Dyella psychrodurans sp. nov. isolated from monsoon evergreen broad-leaved forest soil of Dinghu Mountain, China.</title>
        <authorList>
            <person name="Gao Z."/>
            <person name="Qiu L."/>
        </authorList>
    </citation>
    <scope>NUCLEOTIDE SEQUENCE [LARGE SCALE GENOMIC DNA]</scope>
    <source>
        <strain evidence="4 5">4MSK11</strain>
    </source>
</reference>
<dbReference type="PANTHER" id="PTHR44051">
    <property type="entry name" value="GLUTATHIONE S-TRANSFERASE-RELATED"/>
    <property type="match status" value="1"/>
</dbReference>
<dbReference type="CDD" id="cd03048">
    <property type="entry name" value="GST_N_Ure2p_like"/>
    <property type="match status" value="1"/>
</dbReference>
<dbReference type="Proteomes" id="UP000255334">
    <property type="component" value="Unassembled WGS sequence"/>
</dbReference>
<dbReference type="SUPFAM" id="SSF47616">
    <property type="entry name" value="GST C-terminal domain-like"/>
    <property type="match status" value="1"/>
</dbReference>
<dbReference type="SFLD" id="SFLDG01151">
    <property type="entry name" value="Main.2:_Nu-like"/>
    <property type="match status" value="1"/>
</dbReference>
<dbReference type="PROSITE" id="PS50405">
    <property type="entry name" value="GST_CTER"/>
    <property type="match status" value="1"/>
</dbReference>
<evidence type="ECO:0000313" key="5">
    <source>
        <dbReference type="Proteomes" id="UP000255334"/>
    </source>
</evidence>
<dbReference type="AlphaFoldDB" id="A0A370XEN2"/>
<dbReference type="InterPro" id="IPR040079">
    <property type="entry name" value="Glutathione_S-Trfase"/>
</dbReference>
<name>A0A370XEN2_9GAMM</name>
<dbReference type="Pfam" id="PF02798">
    <property type="entry name" value="GST_N"/>
    <property type="match status" value="1"/>
</dbReference>
<evidence type="ECO:0000313" key="4">
    <source>
        <dbReference type="EMBL" id="RDS86876.1"/>
    </source>
</evidence>
<comment type="similarity">
    <text evidence="1">Belongs to the GST superfamily.</text>
</comment>
<dbReference type="InterPro" id="IPR010987">
    <property type="entry name" value="Glutathione-S-Trfase_C-like"/>
</dbReference>
<keyword evidence="5" id="KW-1185">Reference proteome</keyword>
<sequence>MLNLYAFATPNSIKAVIALEEISAPYHLHAVNVRAGEQKMSRFLALNPNGKIPVLVDDSATEGEFVLTESAAILVHLAERYGKLLPTSSPERARVFEQLFFHASGLSPAFGQSGYFQKLAPEPAPHAVQRFHGEAMRTARLLDSLLARHEFVAGNTYTIADIAHFGWLWRRAFANVDLAEMPNLARWYDTMSQRPAVIRAMNAVESLIPVQQ</sequence>
<proteinExistence type="inferred from homology"/>
<evidence type="ECO:0000259" key="2">
    <source>
        <dbReference type="PROSITE" id="PS50404"/>
    </source>
</evidence>
<dbReference type="SFLD" id="SFLDS00019">
    <property type="entry name" value="Glutathione_Transferase_(cytos"/>
    <property type="match status" value="1"/>
</dbReference>
<dbReference type="InterPro" id="IPR004046">
    <property type="entry name" value="GST_C"/>
</dbReference>
<dbReference type="PROSITE" id="PS50404">
    <property type="entry name" value="GST_NTER"/>
    <property type="match status" value="1"/>
</dbReference>
<keyword evidence="4" id="KW-0808">Transferase</keyword>